<dbReference type="FunFam" id="3.40.50.300:FF:000325">
    <property type="entry name" value="ATP-dependent RNA helicase DHX29"/>
    <property type="match status" value="1"/>
</dbReference>
<dbReference type="InterPro" id="IPR056328">
    <property type="entry name" value="DSRM_DHX29"/>
</dbReference>
<dbReference type="SMART" id="SM00847">
    <property type="entry name" value="HA2"/>
    <property type="match status" value="1"/>
</dbReference>
<evidence type="ECO:0000256" key="7">
    <source>
        <dbReference type="ARBA" id="ARBA00047984"/>
    </source>
</evidence>
<dbReference type="PROSITE" id="PS00690">
    <property type="entry name" value="DEAH_ATP_HELICASE"/>
    <property type="match status" value="1"/>
</dbReference>
<organism evidence="12 13">
    <name type="scientific">Kuraishia capsulata CBS 1993</name>
    <dbReference type="NCBI Taxonomy" id="1382522"/>
    <lineage>
        <taxon>Eukaryota</taxon>
        <taxon>Fungi</taxon>
        <taxon>Dikarya</taxon>
        <taxon>Ascomycota</taxon>
        <taxon>Saccharomycotina</taxon>
        <taxon>Pichiomycetes</taxon>
        <taxon>Pichiales</taxon>
        <taxon>Pichiaceae</taxon>
        <taxon>Kuraishia</taxon>
    </lineage>
</organism>
<evidence type="ECO:0000256" key="5">
    <source>
        <dbReference type="ARBA" id="ARBA00022806"/>
    </source>
</evidence>
<dbReference type="PROSITE" id="PS51192">
    <property type="entry name" value="HELICASE_ATP_BIND_1"/>
    <property type="match status" value="1"/>
</dbReference>
<dbReference type="GO" id="GO:0016787">
    <property type="term" value="F:hydrolase activity"/>
    <property type="evidence" value="ECO:0007669"/>
    <property type="project" value="UniProtKB-KW"/>
</dbReference>
<evidence type="ECO:0000256" key="3">
    <source>
        <dbReference type="ARBA" id="ARBA00022741"/>
    </source>
</evidence>
<keyword evidence="3" id="KW-0547">Nucleotide-binding</keyword>
<dbReference type="EC" id="3.6.4.13" evidence="2"/>
<dbReference type="Proteomes" id="UP000019384">
    <property type="component" value="Unassembled WGS sequence"/>
</dbReference>
<dbReference type="PROSITE" id="PS51194">
    <property type="entry name" value="HELICASE_CTER"/>
    <property type="match status" value="1"/>
</dbReference>
<dbReference type="InterPro" id="IPR002464">
    <property type="entry name" value="DNA/RNA_helicase_DEAH_CS"/>
</dbReference>
<dbReference type="Pfam" id="PF07717">
    <property type="entry name" value="OB_NTP_bind"/>
    <property type="match status" value="1"/>
</dbReference>
<dbReference type="InterPro" id="IPR001650">
    <property type="entry name" value="Helicase_C-like"/>
</dbReference>
<dbReference type="STRING" id="1382522.W6MQ60"/>
<dbReference type="PANTHER" id="PTHR18934:SF267">
    <property type="entry name" value="ATP-DEPENDENT RNA HELICASE YLR419W-RELATED"/>
    <property type="match status" value="1"/>
</dbReference>
<dbReference type="GeneID" id="34522252"/>
<reference evidence="12" key="2">
    <citation type="submission" date="2014-02" db="EMBL/GenBank/DDBJ databases">
        <title>Complete DNA sequence of /Kuraishia capsulata/ illustrates novel genomic features among budding yeasts (/Saccharomycotina/).</title>
        <authorList>
            <person name="Morales L."/>
            <person name="Noel B."/>
            <person name="Porcel B."/>
            <person name="Marcet-Houben M."/>
            <person name="Hullo M-F."/>
            <person name="Sacerdot C."/>
            <person name="Tekaia F."/>
            <person name="Leh-Louis V."/>
            <person name="Despons L."/>
            <person name="Khanna V."/>
            <person name="Aury J-M."/>
            <person name="Barbe V."/>
            <person name="Couloux A."/>
            <person name="Labadie K."/>
            <person name="Pelletier E."/>
            <person name="Souciet J-L."/>
            <person name="Boekhout T."/>
            <person name="Gabaldon T."/>
            <person name="Wincker P."/>
            <person name="Dujon B."/>
        </authorList>
    </citation>
    <scope>NUCLEOTIDE SEQUENCE</scope>
    <source>
        <strain evidence="12">CBS 1993</strain>
    </source>
</reference>
<evidence type="ECO:0000256" key="4">
    <source>
        <dbReference type="ARBA" id="ARBA00022801"/>
    </source>
</evidence>
<dbReference type="Pfam" id="PF00271">
    <property type="entry name" value="Helicase_C"/>
    <property type="match status" value="1"/>
</dbReference>
<evidence type="ECO:0000259" key="9">
    <source>
        <dbReference type="PROSITE" id="PS50908"/>
    </source>
</evidence>
<dbReference type="SMART" id="SM00490">
    <property type="entry name" value="HELICc"/>
    <property type="match status" value="1"/>
</dbReference>
<dbReference type="GO" id="GO:0005524">
    <property type="term" value="F:ATP binding"/>
    <property type="evidence" value="ECO:0007669"/>
    <property type="project" value="UniProtKB-KW"/>
</dbReference>
<keyword evidence="4" id="KW-0378">Hydrolase</keyword>
<reference evidence="12" key="1">
    <citation type="submission" date="2013-12" db="EMBL/GenBank/DDBJ databases">
        <authorList>
            <person name="Genoscope - CEA"/>
        </authorList>
    </citation>
    <scope>NUCLEOTIDE SEQUENCE</scope>
    <source>
        <strain evidence="12">CBS 1993</strain>
    </source>
</reference>
<comment type="catalytic activity">
    <reaction evidence="7">
        <text>ATP + H2O = ADP + phosphate + H(+)</text>
        <dbReference type="Rhea" id="RHEA:13065"/>
        <dbReference type="ChEBI" id="CHEBI:15377"/>
        <dbReference type="ChEBI" id="CHEBI:15378"/>
        <dbReference type="ChEBI" id="CHEBI:30616"/>
        <dbReference type="ChEBI" id="CHEBI:43474"/>
        <dbReference type="ChEBI" id="CHEBI:456216"/>
        <dbReference type="EC" id="3.6.4.13"/>
    </reaction>
</comment>
<dbReference type="InterPro" id="IPR027417">
    <property type="entry name" value="P-loop_NTPase"/>
</dbReference>
<comment type="similarity">
    <text evidence="1">Belongs to the DEAD box helicase family. DEAH subfamily.</text>
</comment>
<accession>W6MQ60</accession>
<gene>
    <name evidence="12" type="ORF">KUCA_T00004859001</name>
</gene>
<evidence type="ECO:0000313" key="12">
    <source>
        <dbReference type="EMBL" id="CDK28874.1"/>
    </source>
</evidence>
<dbReference type="InterPro" id="IPR006575">
    <property type="entry name" value="RWD_dom"/>
</dbReference>
<dbReference type="SMART" id="SM00487">
    <property type="entry name" value="DEXDc"/>
    <property type="match status" value="1"/>
</dbReference>
<dbReference type="InterPro" id="IPR059023">
    <property type="entry name" value="RNA_hel_CTD"/>
</dbReference>
<evidence type="ECO:0000313" key="13">
    <source>
        <dbReference type="Proteomes" id="UP000019384"/>
    </source>
</evidence>
<dbReference type="Gene3D" id="1.20.120.1080">
    <property type="match status" value="1"/>
</dbReference>
<dbReference type="Gene3D" id="3.40.50.300">
    <property type="entry name" value="P-loop containing nucleotide triphosphate hydrolases"/>
    <property type="match status" value="2"/>
</dbReference>
<dbReference type="InterPro" id="IPR011709">
    <property type="entry name" value="DEAD-box_helicase_OB_fold"/>
</dbReference>
<keyword evidence="6" id="KW-0067">ATP-binding</keyword>
<proteinExistence type="inferred from homology"/>
<dbReference type="OrthoDB" id="5600252at2759"/>
<dbReference type="CDD" id="cd17917">
    <property type="entry name" value="DEXHc_RHA-like"/>
    <property type="match status" value="1"/>
</dbReference>
<dbReference type="Pfam" id="PF05773">
    <property type="entry name" value="RWD"/>
    <property type="match status" value="1"/>
</dbReference>
<feature type="domain" description="Helicase C-terminal" evidence="11">
    <location>
        <begin position="805"/>
        <end position="980"/>
    </location>
</feature>
<name>W6MQ60_9ASCO</name>
<dbReference type="EMBL" id="HG793130">
    <property type="protein sequence ID" value="CDK28874.1"/>
    <property type="molecule type" value="Genomic_DNA"/>
</dbReference>
<dbReference type="Pfam" id="PF00270">
    <property type="entry name" value="DEAD"/>
    <property type="match status" value="1"/>
</dbReference>
<feature type="domain" description="RWD" evidence="9">
    <location>
        <begin position="399"/>
        <end position="503"/>
    </location>
</feature>
<dbReference type="PANTHER" id="PTHR18934">
    <property type="entry name" value="ATP-DEPENDENT RNA HELICASE"/>
    <property type="match status" value="1"/>
</dbReference>
<dbReference type="GO" id="GO:0003724">
    <property type="term" value="F:RNA helicase activity"/>
    <property type="evidence" value="ECO:0007669"/>
    <property type="project" value="UniProtKB-EC"/>
</dbReference>
<dbReference type="RefSeq" id="XP_022460864.1">
    <property type="nucleotide sequence ID" value="XM_022605987.1"/>
</dbReference>
<dbReference type="Pfam" id="PF26026">
    <property type="entry name" value="RNA_hel_CTD"/>
    <property type="match status" value="1"/>
</dbReference>
<evidence type="ECO:0000259" key="10">
    <source>
        <dbReference type="PROSITE" id="PS51192"/>
    </source>
</evidence>
<dbReference type="CDD" id="cd23827">
    <property type="entry name" value="RWD_YLR419W-like"/>
    <property type="match status" value="1"/>
</dbReference>
<sequence length="1395" mass="156445">MAKKGKTPPKTEPAVKDSKKVKKTSPPEPEPAKPKTGRDVVASGQTWTGKLPGSLLHEHCQKQRWEKVTYDMRHDKSGYLGIVNLAWKNPKTQEVITVQMVPPRQMVKPQETSLEARHFAATYALHRIAFEKNLSMVLPTNHKHLWSDLEKERKKLLRDSPDRARLMYTPDPFGAILEQRKEEERKRKEEAASLANAEKARKPTISIVKATLDVKQTSVKRNNKFINDKISFPRKAWASAPFIDLKPQTRELIEFSIKHHINWTQDVSSKRDTSYTEFLLQLGFRKPHVEESIKYTHTFVDSLEWLIFHIPDDDLPGVFAKGDKDSAVAVTLSKDIKRSNMARRLADGGFSKSEVEFALDRFEDDEAKAAVYLSKSLLSLDEMSLGEIDAEESAQLFKDEIEGLHVIYEQKFNVLSDSIVEINIEPQGLAPNLLALKVFKSTDYPLSLPGMALVVKNQSYSLASYIKLSAIKHLQAYALENRLVGDCMIWPLVEWIEENLHGLIENPGPLFNPRLNPKSEPGSSQDEKTSNASSKKRSRSRRLNEPEIKKRYLERQCSEKLKVSLKGRASLPAWSKQEDLVSMITTNRVSLVTGETGSGKSTQIVQFLLDHLSSEGDFKSKIVCTQPRRISALGLADRVSEERCEECGQETGYIIRGENKTGPTTRLTFVTTGVLLRMVQGVVDEDTDASVFSDLSYIFIDEVHERSVDSDLLLIILKTMLPKYPKLKVVLMSATIESSTFDNYFGGKVPHSHIKGRTFPIEDMYLEDIIPQIGFTIKSFKDDGEIITPGPESKFFQLGNINYDLIGQLVGFVDQQLKTKGNNGSILIFLPGVMEITRCIRTIEQSFTGNCKVLPLHSALSSKDQKRIFVTPPKGVRKIVVSTNVAETSITIPDVVVVIDSGRAKSMMYDPKMNSTKLLESWCSRAEVNQRRGRAGRVTSGMCYRLFTKKTMSEQMLAQPIPEIKRTRLENVYLVVKAIGIKNVSRFLAEGLDPPAETTVAKAAEYLSEIGALHNSELTNLGRYLSILPTDLKSGKLLIFGTLFGALETCLTIAAISVSGNPFITRVDTRDEVKNVQTRFSMGKGDLMAVVNALDEYAKLGDASYRKKSQWLDENFLSQIKIRELLSTKSQYLSTLKDLGFVPLDYGSGSKSFKYLNRANSNYRIIKAIITSAAYPDIARVQLPDPKFTTSASGAVATDPDAKQIKLWIRNEEYMDYLRKEGTAISKEKDEKPYPSNRAFIHPSSSLFTKNEKDIQEIRIDESGNYDLKPKVGSKLAPTAKISFLSFGSASETSKLYLRDITPSSILSVLLFGGEISYDLRQAISGNASPGIVLDGWLPVRTWCKNAVLIKHLRSLLDEVIRQKLSNPHYQDGKDSSVGDDVLEAVEQILNVEVD</sequence>
<dbReference type="SUPFAM" id="SSF52540">
    <property type="entry name" value="P-loop containing nucleoside triphosphate hydrolases"/>
    <property type="match status" value="1"/>
</dbReference>
<evidence type="ECO:0000256" key="1">
    <source>
        <dbReference type="ARBA" id="ARBA00008792"/>
    </source>
</evidence>
<dbReference type="CDD" id="cd18791">
    <property type="entry name" value="SF2_C_RHA"/>
    <property type="match status" value="1"/>
</dbReference>
<dbReference type="SUPFAM" id="SSF54495">
    <property type="entry name" value="UBC-like"/>
    <property type="match status" value="1"/>
</dbReference>
<dbReference type="InterPro" id="IPR011545">
    <property type="entry name" value="DEAD/DEAH_box_helicase_dom"/>
</dbReference>
<evidence type="ECO:0000259" key="11">
    <source>
        <dbReference type="PROSITE" id="PS51194"/>
    </source>
</evidence>
<dbReference type="InterPro" id="IPR016135">
    <property type="entry name" value="UBQ-conjugating_enzyme/RWD"/>
</dbReference>
<keyword evidence="13" id="KW-1185">Reference proteome</keyword>
<evidence type="ECO:0000256" key="8">
    <source>
        <dbReference type="SAM" id="MobiDB-lite"/>
    </source>
</evidence>
<keyword evidence="5" id="KW-0347">Helicase</keyword>
<dbReference type="HOGENOM" id="CLU_001832_4_0_1"/>
<dbReference type="GO" id="GO:1990904">
    <property type="term" value="C:ribonucleoprotein complex"/>
    <property type="evidence" value="ECO:0007669"/>
    <property type="project" value="UniProtKB-ARBA"/>
</dbReference>
<feature type="region of interest" description="Disordered" evidence="8">
    <location>
        <begin position="511"/>
        <end position="545"/>
    </location>
</feature>
<evidence type="ECO:0000256" key="2">
    <source>
        <dbReference type="ARBA" id="ARBA00012552"/>
    </source>
</evidence>
<dbReference type="Pfam" id="PF24385">
    <property type="entry name" value="DSRM_DHX29"/>
    <property type="match status" value="1"/>
</dbReference>
<feature type="region of interest" description="Disordered" evidence="8">
    <location>
        <begin position="1"/>
        <end position="40"/>
    </location>
</feature>
<feature type="domain" description="Helicase ATP-binding" evidence="10">
    <location>
        <begin position="581"/>
        <end position="754"/>
    </location>
</feature>
<dbReference type="Gene3D" id="3.10.110.10">
    <property type="entry name" value="Ubiquitin Conjugating Enzyme"/>
    <property type="match status" value="1"/>
</dbReference>
<protein>
    <recommendedName>
        <fullName evidence="2">RNA helicase</fullName>
        <ecNumber evidence="2">3.6.4.13</ecNumber>
    </recommendedName>
</protein>
<evidence type="ECO:0000256" key="6">
    <source>
        <dbReference type="ARBA" id="ARBA00022840"/>
    </source>
</evidence>
<dbReference type="GO" id="GO:0003723">
    <property type="term" value="F:RNA binding"/>
    <property type="evidence" value="ECO:0007669"/>
    <property type="project" value="TreeGrafter"/>
</dbReference>
<dbReference type="InterPro" id="IPR007502">
    <property type="entry name" value="Helicase-assoc_dom"/>
</dbReference>
<dbReference type="PROSITE" id="PS50908">
    <property type="entry name" value="RWD"/>
    <property type="match status" value="1"/>
</dbReference>
<dbReference type="InterPro" id="IPR014001">
    <property type="entry name" value="Helicase_ATP-bd"/>
</dbReference>